<gene>
    <name evidence="2" type="ORF">CR165_22085</name>
</gene>
<organism evidence="2 3">
    <name type="scientific">Teichococcus aestuarii</name>
    <dbReference type="NCBI Taxonomy" id="568898"/>
    <lineage>
        <taxon>Bacteria</taxon>
        <taxon>Pseudomonadati</taxon>
        <taxon>Pseudomonadota</taxon>
        <taxon>Alphaproteobacteria</taxon>
        <taxon>Acetobacterales</taxon>
        <taxon>Roseomonadaceae</taxon>
        <taxon>Roseomonas</taxon>
    </lineage>
</organism>
<dbReference type="InterPro" id="IPR021961">
    <property type="entry name" value="McrB_DNA-bd"/>
</dbReference>
<proteinExistence type="predicted"/>
<dbReference type="RefSeq" id="WP_146202000.1">
    <property type="nucleotide sequence ID" value="NZ_PDOA01000028.1"/>
</dbReference>
<evidence type="ECO:0000313" key="3">
    <source>
        <dbReference type="Proteomes" id="UP000245048"/>
    </source>
</evidence>
<dbReference type="OrthoDB" id="529575at2"/>
<dbReference type="Gene3D" id="3.30.920.90">
    <property type="match status" value="1"/>
</dbReference>
<dbReference type="Pfam" id="PF12102">
    <property type="entry name" value="MrcB_N"/>
    <property type="match status" value="1"/>
</dbReference>
<keyword evidence="3" id="KW-1185">Reference proteome</keyword>
<reference evidence="3" key="1">
    <citation type="submission" date="2017-10" db="EMBL/GenBank/DDBJ databases">
        <authorList>
            <person name="Toshchakov S.V."/>
            <person name="Goeva M.A."/>
        </authorList>
    </citation>
    <scope>NUCLEOTIDE SEQUENCE [LARGE SCALE GENOMIC DNA]</scope>
    <source>
        <strain evidence="3">JR1/69-1-13</strain>
    </source>
</reference>
<evidence type="ECO:0000259" key="1">
    <source>
        <dbReference type="Pfam" id="PF12102"/>
    </source>
</evidence>
<protein>
    <recommendedName>
        <fullName evidence="1">Type IV methyl-directed restriction enzyme EcoKMcrB subunit DNA-binding domain-containing protein</fullName>
    </recommendedName>
</protein>
<comment type="caution">
    <text evidence="2">The sequence shown here is derived from an EMBL/GenBank/DDBJ whole genome shotgun (WGS) entry which is preliminary data.</text>
</comment>
<dbReference type="EMBL" id="PDOA01000028">
    <property type="protein sequence ID" value="PWC26635.1"/>
    <property type="molecule type" value="Genomic_DNA"/>
</dbReference>
<sequence>MIQIARRDVELLAQSRTKARYKDLSPDQHQAYRTIHTALEQLGQVAVTTLGSPQDFAAKVTSGFSVQGGVRGYLPKDLWFGAYNRRNLAAFVGMPQVFAIVSGQGVEVGFAATIHPKDFYNKTTKLKIRKAAPQIFAALPPPGSAQAETLTQALARSNRSWLFRRKTRLGPGVADFTDLDAWLSFLGSAEGANWARGSISRYIGLEELDQTNFEVVVQEVATLFAPWMHLVVPLADQASDLLSRESTEELDLSMPLLTTEEVVRPALEEFLSRFSAIRGSIPFGRHAELWPLMERLQTGLAALPPLQAHPQVKVSWSLGAGVWATVPWMALMDERETSSTQRGLYAVFLFPQDMSGVYLTLNQGVTEVVQQHRRSAGRQELAARARRARAMVPSLAEADFRLDDSIDLQTTSLAGHRLRAQYHCPQILPRGRRAFRP</sequence>
<dbReference type="AlphaFoldDB" id="A0A2U1UYA1"/>
<dbReference type="Proteomes" id="UP000245048">
    <property type="component" value="Unassembled WGS sequence"/>
</dbReference>
<feature type="domain" description="Type IV methyl-directed restriction enzyme EcoKMcrB subunit DNA-binding" evidence="1">
    <location>
        <begin position="308"/>
        <end position="412"/>
    </location>
</feature>
<name>A0A2U1UYA1_9PROT</name>
<evidence type="ECO:0000313" key="2">
    <source>
        <dbReference type="EMBL" id="PWC26635.1"/>
    </source>
</evidence>
<accession>A0A2U1UYA1</accession>